<accession>A0ABR3GP64</accession>
<comment type="caution">
    <text evidence="1">The sequence shown here is derived from an EMBL/GenBank/DDBJ whole genome shotgun (WGS) entry which is preliminary data.</text>
</comment>
<sequence length="147" mass="16691">MPAPALLNTNPTRASQCKKSITVESITKHHTKTGAIYYHLIFSNKKEHLAKSCDILLWISPATLQYYEHLLRMDTRTMRTNLRENVDHVNDLEFDTDTIFPSFCLPPLCTSSACVVCRGETGYLNFNNGEDVRWANRNCGSSSHNLL</sequence>
<protein>
    <submittedName>
        <fullName evidence="1">Uncharacterized protein</fullName>
    </submittedName>
</protein>
<dbReference type="EMBL" id="JBBBZM010000031">
    <property type="protein sequence ID" value="KAL0637695.1"/>
    <property type="molecule type" value="Genomic_DNA"/>
</dbReference>
<gene>
    <name evidence="1" type="ORF">Q9L58_003255</name>
</gene>
<organism evidence="1 2">
    <name type="scientific">Discina gigas</name>
    <dbReference type="NCBI Taxonomy" id="1032678"/>
    <lineage>
        <taxon>Eukaryota</taxon>
        <taxon>Fungi</taxon>
        <taxon>Dikarya</taxon>
        <taxon>Ascomycota</taxon>
        <taxon>Pezizomycotina</taxon>
        <taxon>Pezizomycetes</taxon>
        <taxon>Pezizales</taxon>
        <taxon>Discinaceae</taxon>
        <taxon>Discina</taxon>
    </lineage>
</organism>
<evidence type="ECO:0000313" key="1">
    <source>
        <dbReference type="EMBL" id="KAL0637695.1"/>
    </source>
</evidence>
<name>A0ABR3GP64_9PEZI</name>
<keyword evidence="2" id="KW-1185">Reference proteome</keyword>
<dbReference type="Proteomes" id="UP001447188">
    <property type="component" value="Unassembled WGS sequence"/>
</dbReference>
<evidence type="ECO:0000313" key="2">
    <source>
        <dbReference type="Proteomes" id="UP001447188"/>
    </source>
</evidence>
<proteinExistence type="predicted"/>
<reference evidence="1 2" key="1">
    <citation type="submission" date="2024-02" db="EMBL/GenBank/DDBJ databases">
        <title>Discinaceae phylogenomics.</title>
        <authorList>
            <person name="Dirks A.C."/>
            <person name="James T.Y."/>
        </authorList>
    </citation>
    <scope>NUCLEOTIDE SEQUENCE [LARGE SCALE GENOMIC DNA]</scope>
    <source>
        <strain evidence="1 2">ACD0624</strain>
    </source>
</reference>